<dbReference type="SUPFAM" id="SSF52317">
    <property type="entry name" value="Class I glutamine amidotransferase-like"/>
    <property type="match status" value="1"/>
</dbReference>
<evidence type="ECO:0000259" key="6">
    <source>
        <dbReference type="Pfam" id="PF00082"/>
    </source>
</evidence>
<keyword evidence="5" id="KW-1133">Transmembrane helix</keyword>
<feature type="domain" description="Peptidase S8/S53" evidence="6">
    <location>
        <begin position="164"/>
        <end position="420"/>
    </location>
</feature>
<protein>
    <submittedName>
        <fullName evidence="7">S8 family serine peptidase</fullName>
    </submittedName>
</protein>
<dbReference type="InterPro" id="IPR015500">
    <property type="entry name" value="Peptidase_S8_subtilisin-rel"/>
</dbReference>
<dbReference type="Gene3D" id="3.40.50.880">
    <property type="match status" value="1"/>
</dbReference>
<dbReference type="InterPro" id="IPR050131">
    <property type="entry name" value="Peptidase_S8_subtilisin-like"/>
</dbReference>
<dbReference type="InterPro" id="IPR023828">
    <property type="entry name" value="Peptidase_S8_Ser-AS"/>
</dbReference>
<sequence length="1000" mass="109001">MNRRKIMYVFSTITILLILLQSGSIIHANTEQVSSEVSIEPREVEIQQPFVDSMRKYLIHFSNPEALENFVSQHDVKRVYPYLKMVIVEDMLSEKDNLKSIDGVKNVFDLTDTKYTQIKQPEDPVYLVSNAEKIKLTKQTADILNVSFLWDLGYKGSSIIAYDIDSGINTQHVDFQGRIMEESKSFITKENGYDINDPSIEDENGHGTHTAGIMAGAGVGNAEYIGMAPEAKILVGRLGSPAPPEAFIAAFEYALELKENGTIVNVINLSWGGTDTEGQDAEEAMIRELYLNNILVAVAAGNSGTNYYTVESPGAEAQSISVAATKQTGQGQAYFSSVGPTADGYVKPDLAAPGMGIMSCGIASSTDYVSMQGTSMSTPAITGAAAVLIDVLKGLSIPYDAGMIKTAMMLSADDQGLDYLKFGAGVPDLGKALDLIKAAPKNDSGFPVLLWAIPELDVPFYQEINQGFYASIYVKSVSSTPWEDKTPVLSGTITQIATLNTTPATDPWDKNYELIFDVPLDAAVGDYEGKITFETAKGVTAETIIKVKVVPGEKRILLAKMHTNWGMDHLLGQYIYFIEDLNSKGIAVNEITKGEITSELLADYDAIWFADPFNTIYPNFPSTKAQTYGALTADEITAIQDYVANGGSLFIDLLGASKDPDYGLVIGNNVTMVNKLIEPYDIQVDEGFYSFEEPLTANVKNLHRITENVAKVDHYGTSLTTTGKAVELLEFEGEATAAAFENENGGRVVVCTTNFFIDTEGFVENYNDGTTNAVFADNLIKWLLADNKVVVYATRADNKVDFDITAIPASTSLSASVTYVDVNGTETKTDVTLTSTGTGTYSYSMTLEEDGKYTFTILTTDDKYIGQFILDSTPPILIGSGGWTNGSAMTGAYIDFTVKDELSSANNISVTLNGEEVQLSVGAKSASFRIYPYHLTQEKNIIHVYAVDDFGNVLDADYILYKTAPTEPTETEPTKTPYTSIFVGLVTLMSLVYILRKRQF</sequence>
<accession>A0A9Y1FM01</accession>
<reference evidence="7" key="1">
    <citation type="journal article" date="2022" name="Nat. Microbiol.">
        <title>Unique mobile elements and scalable gene flow at the prokaryote-eukaryote boundary revealed by circularized Asgard archaea genomes.</title>
        <authorList>
            <person name="Wu F."/>
            <person name="Speth D.R."/>
            <person name="Philosof A."/>
            <person name="Cremiere A."/>
            <person name="Narayanan A."/>
            <person name="Barco R.A."/>
            <person name="Connon S.A."/>
            <person name="Amend J.P."/>
            <person name="Antoshechkin I.A."/>
            <person name="Orphan V.J."/>
        </authorList>
    </citation>
    <scope>NUCLEOTIDE SEQUENCE</scope>
    <source>
        <strain evidence="7">PM71</strain>
    </source>
</reference>
<keyword evidence="3" id="KW-0378">Hydrolase</keyword>
<dbReference type="PANTHER" id="PTHR43806">
    <property type="entry name" value="PEPTIDASE S8"/>
    <property type="match status" value="1"/>
</dbReference>
<dbReference type="GO" id="GO:0004252">
    <property type="term" value="F:serine-type endopeptidase activity"/>
    <property type="evidence" value="ECO:0007669"/>
    <property type="project" value="InterPro"/>
</dbReference>
<comment type="similarity">
    <text evidence="1">Belongs to the peptidase S8 family.</text>
</comment>
<dbReference type="InterPro" id="IPR029062">
    <property type="entry name" value="Class_I_gatase-like"/>
</dbReference>
<dbReference type="SUPFAM" id="SSF52743">
    <property type="entry name" value="Subtilisin-like"/>
    <property type="match status" value="1"/>
</dbReference>
<dbReference type="GO" id="GO:0006508">
    <property type="term" value="P:proteolysis"/>
    <property type="evidence" value="ECO:0007669"/>
    <property type="project" value="UniProtKB-KW"/>
</dbReference>
<evidence type="ECO:0000256" key="5">
    <source>
        <dbReference type="SAM" id="Phobius"/>
    </source>
</evidence>
<evidence type="ECO:0000256" key="4">
    <source>
        <dbReference type="ARBA" id="ARBA00022825"/>
    </source>
</evidence>
<dbReference type="Gene3D" id="3.40.50.200">
    <property type="entry name" value="Peptidase S8/S53 domain"/>
    <property type="match status" value="1"/>
</dbReference>
<proteinExistence type="inferred from homology"/>
<dbReference type="PROSITE" id="PS51892">
    <property type="entry name" value="SUBTILASE"/>
    <property type="match status" value="1"/>
</dbReference>
<evidence type="ECO:0000256" key="1">
    <source>
        <dbReference type="ARBA" id="ARBA00011073"/>
    </source>
</evidence>
<keyword evidence="5" id="KW-0472">Membrane</keyword>
<evidence type="ECO:0000256" key="3">
    <source>
        <dbReference type="ARBA" id="ARBA00022801"/>
    </source>
</evidence>
<dbReference type="InterPro" id="IPR036852">
    <property type="entry name" value="Peptidase_S8/S53_dom_sf"/>
</dbReference>
<dbReference type="Proteomes" id="UP001201020">
    <property type="component" value="Chromosome"/>
</dbReference>
<dbReference type="EMBL" id="CP084166">
    <property type="protein sequence ID" value="UJG41905.1"/>
    <property type="molecule type" value="Genomic_DNA"/>
</dbReference>
<name>A0A9Y1FM01_9ARCH</name>
<dbReference type="InterPro" id="IPR000209">
    <property type="entry name" value="Peptidase_S8/S53_dom"/>
</dbReference>
<organism evidence="7">
    <name type="scientific">Candidatus Heimdallarchaeum aukensis</name>
    <dbReference type="NCBI Taxonomy" id="2876573"/>
    <lineage>
        <taxon>Archaea</taxon>
        <taxon>Promethearchaeati</taxon>
        <taxon>Candidatus Heimdallarchaeota</taxon>
        <taxon>Candidatus Heimdallarchaeia (ex Rinke et al. 2021) (nom. nud.)</taxon>
        <taxon>Candidatus Heimdallarchaeales</taxon>
        <taxon>Candidatus Heimdallarchaeaceae</taxon>
        <taxon>Candidatus Heimdallarchaeum</taxon>
    </lineage>
</organism>
<feature type="transmembrane region" description="Helical" evidence="5">
    <location>
        <begin position="978"/>
        <end position="995"/>
    </location>
</feature>
<dbReference type="PROSITE" id="PS00138">
    <property type="entry name" value="SUBTILASE_SER"/>
    <property type="match status" value="1"/>
</dbReference>
<dbReference type="PRINTS" id="PR00723">
    <property type="entry name" value="SUBTILISIN"/>
</dbReference>
<dbReference type="Pfam" id="PF00082">
    <property type="entry name" value="Peptidase_S8"/>
    <property type="match status" value="1"/>
</dbReference>
<dbReference type="PANTHER" id="PTHR43806:SF11">
    <property type="entry name" value="CEREVISIN-RELATED"/>
    <property type="match status" value="1"/>
</dbReference>
<keyword evidence="5" id="KW-0812">Transmembrane</keyword>
<evidence type="ECO:0000313" key="7">
    <source>
        <dbReference type="EMBL" id="UJG41905.1"/>
    </source>
</evidence>
<keyword evidence="4" id="KW-0720">Serine protease</keyword>
<gene>
    <name evidence="7" type="ORF">K9W45_05425</name>
</gene>
<keyword evidence="2" id="KW-0645">Protease</keyword>
<evidence type="ECO:0000256" key="2">
    <source>
        <dbReference type="ARBA" id="ARBA00022670"/>
    </source>
</evidence>
<dbReference type="AlphaFoldDB" id="A0A9Y1FM01"/>